<gene>
    <name evidence="7" type="ordered locus">Mhar_0213</name>
</gene>
<dbReference type="KEGG" id="mhi:Mhar_0213"/>
<evidence type="ECO:0000256" key="2">
    <source>
        <dbReference type="ARBA" id="ARBA00022573"/>
    </source>
</evidence>
<evidence type="ECO:0000256" key="5">
    <source>
        <dbReference type="ARBA" id="ARBA00022691"/>
    </source>
</evidence>
<feature type="domain" description="Methyltransferase" evidence="6">
    <location>
        <begin position="23"/>
        <end position="65"/>
    </location>
</feature>
<dbReference type="GeneID" id="12509382"/>
<dbReference type="GO" id="GO:0009236">
    <property type="term" value="P:cobalamin biosynthetic process"/>
    <property type="evidence" value="ECO:0007669"/>
    <property type="project" value="UniProtKB-KW"/>
</dbReference>
<dbReference type="AlphaFoldDB" id="G7WL50"/>
<keyword evidence="8" id="KW-1185">Reference proteome</keyword>
<proteinExistence type="predicted"/>
<keyword evidence="3" id="KW-0489">Methyltransferase</keyword>
<dbReference type="PANTHER" id="PTHR43182">
    <property type="entry name" value="COBALT-PRECORRIN-6B C(15)-METHYLTRANSFERASE (DECARBOXYLATING)"/>
    <property type="match status" value="1"/>
</dbReference>
<evidence type="ECO:0000256" key="3">
    <source>
        <dbReference type="ARBA" id="ARBA00022603"/>
    </source>
</evidence>
<dbReference type="PATRIC" id="fig|1110509.7.peg.242"/>
<dbReference type="SUPFAM" id="SSF53335">
    <property type="entry name" value="S-adenosyl-L-methionine-dependent methyltransferases"/>
    <property type="match status" value="1"/>
</dbReference>
<comment type="pathway">
    <text evidence="1">Cofactor biosynthesis; adenosylcobalamin biosynthesis.</text>
</comment>
<keyword evidence="4" id="KW-0808">Transferase</keyword>
<dbReference type="Pfam" id="PF13847">
    <property type="entry name" value="Methyltransf_31"/>
    <property type="match status" value="1"/>
</dbReference>
<evidence type="ECO:0000313" key="7">
    <source>
        <dbReference type="EMBL" id="AET63604.1"/>
    </source>
</evidence>
<name>G7WL50_METH6</name>
<dbReference type="EMBL" id="CP003117">
    <property type="protein sequence ID" value="AET63604.1"/>
    <property type="molecule type" value="Genomic_DNA"/>
</dbReference>
<evidence type="ECO:0000256" key="4">
    <source>
        <dbReference type="ARBA" id="ARBA00022679"/>
    </source>
</evidence>
<dbReference type="RefSeq" id="WP_014585792.1">
    <property type="nucleotide sequence ID" value="NC_017527.1"/>
</dbReference>
<organism evidence="7 8">
    <name type="scientific">Methanothrix harundinacea (strain 6Ac)</name>
    <name type="common">Methanosaeta harundinacea</name>
    <dbReference type="NCBI Taxonomy" id="1110509"/>
    <lineage>
        <taxon>Archaea</taxon>
        <taxon>Methanobacteriati</taxon>
        <taxon>Methanobacteriota</taxon>
        <taxon>Stenosarchaea group</taxon>
        <taxon>Methanomicrobia</taxon>
        <taxon>Methanotrichales</taxon>
        <taxon>Methanotrichaceae</taxon>
        <taxon>Methanothrix</taxon>
    </lineage>
</organism>
<keyword evidence="5" id="KW-0949">S-adenosyl-L-methionine</keyword>
<dbReference type="InterPro" id="IPR029063">
    <property type="entry name" value="SAM-dependent_MTases_sf"/>
</dbReference>
<evidence type="ECO:0000313" key="8">
    <source>
        <dbReference type="Proteomes" id="UP000005877"/>
    </source>
</evidence>
<dbReference type="OrthoDB" id="6027at2157"/>
<dbReference type="InterPro" id="IPR050714">
    <property type="entry name" value="Cobalamin_biosynth_MTase"/>
</dbReference>
<dbReference type="PANTHER" id="PTHR43182:SF1">
    <property type="entry name" value="COBALT-PRECORRIN-7 C(5)-METHYLTRANSFERASE"/>
    <property type="match status" value="1"/>
</dbReference>
<dbReference type="HOGENOM" id="CLU_094143_1_0_2"/>
<evidence type="ECO:0000259" key="6">
    <source>
        <dbReference type="Pfam" id="PF13847"/>
    </source>
</evidence>
<dbReference type="Proteomes" id="UP000005877">
    <property type="component" value="Chromosome"/>
</dbReference>
<dbReference type="InterPro" id="IPR025714">
    <property type="entry name" value="Methyltranfer_dom"/>
</dbReference>
<dbReference type="Gene3D" id="3.40.50.150">
    <property type="entry name" value="Vaccinia Virus protein VP39"/>
    <property type="match status" value="1"/>
</dbReference>
<sequence length="176" mass="18411">MKLPGTATQPENVQIAIGKLDIRPGMTFLDMGCGSGAVSLAASRFTDQIFGIDRRPEAVEISRARVPAGTFLCGEAAGIIPGLPKIDRCFIGGTAGVEDFFPMLMERLSPGAAVVADLARIGVAAKVAGLMRGAGIFEELLQIGIARGYDLAGDIALRPENPIFMVVGRLPGGRSR</sequence>
<accession>G7WL50</accession>
<dbReference type="GO" id="GO:0008168">
    <property type="term" value="F:methyltransferase activity"/>
    <property type="evidence" value="ECO:0007669"/>
    <property type="project" value="UniProtKB-KW"/>
</dbReference>
<protein>
    <recommendedName>
        <fullName evidence="6">Methyltransferase domain-containing protein</fullName>
    </recommendedName>
</protein>
<evidence type="ECO:0000256" key="1">
    <source>
        <dbReference type="ARBA" id="ARBA00004953"/>
    </source>
</evidence>
<reference evidence="7 8" key="1">
    <citation type="journal article" date="2012" name="PLoS ONE">
        <title>The genome characteristics and predicted function of methyl-group oxidation pathway in the obligate aceticlastic methanogens, Methanosaeta spp.</title>
        <authorList>
            <person name="Zhu J."/>
            <person name="Zheng H."/>
            <person name="Ai G."/>
            <person name="Zhang G."/>
            <person name="Liu D."/>
            <person name="Liu X."/>
            <person name="Dong X."/>
        </authorList>
    </citation>
    <scope>NUCLEOTIDE SEQUENCE [LARGE SCALE GENOMIC DNA]</scope>
    <source>
        <strain evidence="7 8">6Ac</strain>
    </source>
</reference>
<dbReference type="STRING" id="1110509.Mhar_0213"/>
<keyword evidence="2" id="KW-0169">Cobalamin biosynthesis</keyword>
<dbReference type="GO" id="GO:0032259">
    <property type="term" value="P:methylation"/>
    <property type="evidence" value="ECO:0007669"/>
    <property type="project" value="UniProtKB-KW"/>
</dbReference>